<feature type="domain" description="DC1" evidence="3">
    <location>
        <begin position="61"/>
        <end position="107"/>
    </location>
</feature>
<dbReference type="AlphaFoldDB" id="A0ABD3AT19"/>
<feature type="compositionally biased region" description="Polar residues" evidence="2">
    <location>
        <begin position="193"/>
        <end position="203"/>
    </location>
</feature>
<feature type="region of interest" description="Disordered" evidence="2">
    <location>
        <begin position="176"/>
        <end position="213"/>
    </location>
</feature>
<evidence type="ECO:0000313" key="4">
    <source>
        <dbReference type="EMBL" id="KAL3534154.1"/>
    </source>
</evidence>
<dbReference type="EMBL" id="JBJUIK010000002">
    <property type="protein sequence ID" value="KAL3534154.1"/>
    <property type="molecule type" value="Genomic_DNA"/>
</dbReference>
<protein>
    <recommendedName>
        <fullName evidence="3">DC1 domain-containing protein</fullName>
    </recommendedName>
</protein>
<dbReference type="InterPro" id="IPR046349">
    <property type="entry name" value="C1-like_sf"/>
</dbReference>
<reference evidence="4 5" key="1">
    <citation type="submission" date="2024-11" db="EMBL/GenBank/DDBJ databases">
        <title>A near-complete genome assembly of Cinchona calisaya.</title>
        <authorList>
            <person name="Lian D.C."/>
            <person name="Zhao X.W."/>
            <person name="Wei L."/>
        </authorList>
    </citation>
    <scope>NUCLEOTIDE SEQUENCE [LARGE SCALE GENOMIC DNA]</scope>
    <source>
        <tissue evidence="4">Nenye</tissue>
    </source>
</reference>
<organism evidence="4 5">
    <name type="scientific">Cinchona calisaya</name>
    <dbReference type="NCBI Taxonomy" id="153742"/>
    <lineage>
        <taxon>Eukaryota</taxon>
        <taxon>Viridiplantae</taxon>
        <taxon>Streptophyta</taxon>
        <taxon>Embryophyta</taxon>
        <taxon>Tracheophyta</taxon>
        <taxon>Spermatophyta</taxon>
        <taxon>Magnoliopsida</taxon>
        <taxon>eudicotyledons</taxon>
        <taxon>Gunneridae</taxon>
        <taxon>Pentapetalae</taxon>
        <taxon>asterids</taxon>
        <taxon>lamiids</taxon>
        <taxon>Gentianales</taxon>
        <taxon>Rubiaceae</taxon>
        <taxon>Cinchonoideae</taxon>
        <taxon>Cinchoneae</taxon>
        <taxon>Cinchona</taxon>
    </lineage>
</organism>
<comment type="caution">
    <text evidence="4">The sequence shown here is derived from an EMBL/GenBank/DDBJ whole genome shotgun (WGS) entry which is preliminary data.</text>
</comment>
<evidence type="ECO:0000256" key="2">
    <source>
        <dbReference type="SAM" id="MobiDB-lite"/>
    </source>
</evidence>
<feature type="domain" description="DC1" evidence="3">
    <location>
        <begin position="118"/>
        <end position="168"/>
    </location>
</feature>
<dbReference type="SUPFAM" id="SSF57889">
    <property type="entry name" value="Cysteine-rich domain"/>
    <property type="match status" value="2"/>
</dbReference>
<evidence type="ECO:0000259" key="3">
    <source>
        <dbReference type="Pfam" id="PF03107"/>
    </source>
</evidence>
<name>A0ABD3AT19_9GENT</name>
<keyword evidence="1" id="KW-0677">Repeat</keyword>
<dbReference type="PANTHER" id="PTHR46288">
    <property type="entry name" value="PHORBOL-ESTER/DAG-TYPE DOMAIN-CONTAINING PROTEIN"/>
    <property type="match status" value="1"/>
</dbReference>
<dbReference type="PANTHER" id="PTHR46288:SF68">
    <property type="entry name" value="DC1 DOMAIN-CONTAINING PROTEIN"/>
    <property type="match status" value="1"/>
</dbReference>
<evidence type="ECO:0000256" key="1">
    <source>
        <dbReference type="ARBA" id="ARBA00022737"/>
    </source>
</evidence>
<dbReference type="Pfam" id="PF03107">
    <property type="entry name" value="C1_2"/>
    <property type="match status" value="2"/>
</dbReference>
<proteinExistence type="predicted"/>
<evidence type="ECO:0000313" key="5">
    <source>
        <dbReference type="Proteomes" id="UP001630127"/>
    </source>
</evidence>
<keyword evidence="5" id="KW-1185">Reference proteome</keyword>
<gene>
    <name evidence="4" type="ORF">ACH5RR_002615</name>
</gene>
<dbReference type="Proteomes" id="UP001630127">
    <property type="component" value="Unassembled WGS sequence"/>
</dbReference>
<sequence>MEYKHFSHQHNLNIYKVQEGQQCRCHGCQSLCDDTIYACWTCNFFLHDHCGNATRYVKHPAHPLHPLILIPSPTYCSGSFVCNACGGVGNGFSYCCALCEIDLHINCTFLPPKICHKAHQHELVVSFGSQDQKGAPEFCKICTKEVNSKNWSYRCLEPECDFRVHTYCGTSEVKPGLYQGDDPDSEIPETSKDSCQTNGDQSQPAPPTPSDPAAELLDLQLRMQMAQQLSQMMASFNLSQFV</sequence>
<dbReference type="InterPro" id="IPR004146">
    <property type="entry name" value="DC1"/>
</dbReference>
<accession>A0ABD3AT19</accession>